<dbReference type="AlphaFoldDB" id="A0A8D8RS40"/>
<dbReference type="EMBL" id="HBUF01001955">
    <property type="protein sequence ID" value="CAG6606089.1"/>
    <property type="molecule type" value="Transcribed_RNA"/>
</dbReference>
<sequence length="109" mass="12464">MNWKKDLRCRVGQSLPLYSKKKNHHSHLPTTNTTRSEKQTNTVDLTRTTTTKTISPGLSRTRPQRSCRTLTTHHPIIPLLPFDPLPPTGNPHLIYLPNSVLTAWSRVDF</sequence>
<evidence type="ECO:0000313" key="2">
    <source>
        <dbReference type="EMBL" id="CAG6656061.1"/>
    </source>
</evidence>
<dbReference type="EMBL" id="HBUF01183870">
    <property type="protein sequence ID" value="CAG6656064.1"/>
    <property type="molecule type" value="Transcribed_RNA"/>
</dbReference>
<dbReference type="EMBL" id="HBUF01531662">
    <property type="protein sequence ID" value="CAG6752012.1"/>
    <property type="molecule type" value="Transcribed_RNA"/>
</dbReference>
<accession>A0A8D8RS40</accession>
<dbReference type="EMBL" id="HBUF01364442">
    <property type="protein sequence ID" value="CAG6722775.1"/>
    <property type="molecule type" value="Transcribed_RNA"/>
</dbReference>
<dbReference type="EMBL" id="HBUF01364441">
    <property type="protein sequence ID" value="CAG6722773.1"/>
    <property type="molecule type" value="Transcribed_RNA"/>
</dbReference>
<dbReference type="EMBL" id="HBUF01531660">
    <property type="protein sequence ID" value="CAG6752008.1"/>
    <property type="molecule type" value="Transcribed_RNA"/>
</dbReference>
<dbReference type="EMBL" id="HBUF01001954">
    <property type="protein sequence ID" value="CAG6606086.1"/>
    <property type="molecule type" value="Transcribed_RNA"/>
</dbReference>
<feature type="region of interest" description="Disordered" evidence="1">
    <location>
        <begin position="14"/>
        <end position="42"/>
    </location>
</feature>
<name>A0A8D8RS40_9HEMI</name>
<protein>
    <submittedName>
        <fullName evidence="2">Uncharacterized protein</fullName>
    </submittedName>
</protein>
<evidence type="ECO:0000256" key="1">
    <source>
        <dbReference type="SAM" id="MobiDB-lite"/>
    </source>
</evidence>
<proteinExistence type="predicted"/>
<dbReference type="EMBL" id="HBUF01364443">
    <property type="protein sequence ID" value="CAG6722777.1"/>
    <property type="molecule type" value="Transcribed_RNA"/>
</dbReference>
<dbReference type="EMBL" id="HBUF01001956">
    <property type="protein sequence ID" value="CAG6606092.1"/>
    <property type="molecule type" value="Transcribed_RNA"/>
</dbReference>
<dbReference type="EMBL" id="HBUF01183869">
    <property type="protein sequence ID" value="CAG6656061.1"/>
    <property type="molecule type" value="Transcribed_RNA"/>
</dbReference>
<organism evidence="2">
    <name type="scientific">Cacopsylla melanoneura</name>
    <dbReference type="NCBI Taxonomy" id="428564"/>
    <lineage>
        <taxon>Eukaryota</taxon>
        <taxon>Metazoa</taxon>
        <taxon>Ecdysozoa</taxon>
        <taxon>Arthropoda</taxon>
        <taxon>Hexapoda</taxon>
        <taxon>Insecta</taxon>
        <taxon>Pterygota</taxon>
        <taxon>Neoptera</taxon>
        <taxon>Paraneoptera</taxon>
        <taxon>Hemiptera</taxon>
        <taxon>Sternorrhyncha</taxon>
        <taxon>Psylloidea</taxon>
        <taxon>Psyllidae</taxon>
        <taxon>Psyllinae</taxon>
        <taxon>Cacopsylla</taxon>
    </lineage>
</organism>
<reference evidence="2" key="1">
    <citation type="submission" date="2021-05" db="EMBL/GenBank/DDBJ databases">
        <authorList>
            <person name="Alioto T."/>
            <person name="Alioto T."/>
            <person name="Gomez Garrido J."/>
        </authorList>
    </citation>
    <scope>NUCLEOTIDE SEQUENCE</scope>
</reference>
<dbReference type="EMBL" id="HBUF01183871">
    <property type="protein sequence ID" value="CAG6656067.1"/>
    <property type="molecule type" value="Transcribed_RNA"/>
</dbReference>
<dbReference type="EMBL" id="HBUF01531661">
    <property type="protein sequence ID" value="CAG6752010.1"/>
    <property type="molecule type" value="Transcribed_RNA"/>
</dbReference>